<dbReference type="AlphaFoldDB" id="A0A2G6QFG5"/>
<reference evidence="2 3" key="1">
    <citation type="submission" date="2017-09" db="EMBL/GenBank/DDBJ databases">
        <title>Biocontrol bacteria screening and application from spent mushroom substrate.</title>
        <authorList>
            <person name="Sun X."/>
        </authorList>
    </citation>
    <scope>NUCLEOTIDE SEQUENCE [LARGE SCALE GENOMIC DNA]</scope>
    <source>
        <strain evidence="2 3">100374</strain>
    </source>
</reference>
<evidence type="ECO:0000313" key="3">
    <source>
        <dbReference type="Proteomes" id="UP000228484"/>
    </source>
</evidence>
<organism evidence="2 3">
    <name type="scientific">Bacillus fungorum</name>
    <dbReference type="NCBI Taxonomy" id="2039284"/>
    <lineage>
        <taxon>Bacteria</taxon>
        <taxon>Bacillati</taxon>
        <taxon>Bacillota</taxon>
        <taxon>Bacilli</taxon>
        <taxon>Bacillales</taxon>
        <taxon>Bacillaceae</taxon>
        <taxon>Bacillus</taxon>
    </lineage>
</organism>
<feature type="domain" description="AAA+ ATPase" evidence="1">
    <location>
        <begin position="44"/>
        <end position="236"/>
    </location>
</feature>
<dbReference type="InterPro" id="IPR003593">
    <property type="entry name" value="AAA+_ATPase"/>
</dbReference>
<keyword evidence="3" id="KW-1185">Reference proteome</keyword>
<dbReference type="InterPro" id="IPR027417">
    <property type="entry name" value="P-loop_NTPase"/>
</dbReference>
<dbReference type="RefSeq" id="WP_099684111.1">
    <property type="nucleotide sequence ID" value="NZ_NWUW01000005.1"/>
</dbReference>
<accession>A0A2G6QFG5</accession>
<gene>
    <name evidence="2" type="ORF">CO726_09780</name>
</gene>
<name>A0A2G6QFG5_9BACI</name>
<dbReference type="SUPFAM" id="SSF52540">
    <property type="entry name" value="P-loop containing nucleoside triphosphate hydrolases"/>
    <property type="match status" value="1"/>
</dbReference>
<dbReference type="Gene3D" id="3.40.50.300">
    <property type="entry name" value="P-loop containing nucleotide triphosphate hydrolases"/>
    <property type="match status" value="1"/>
</dbReference>
<evidence type="ECO:0000259" key="1">
    <source>
        <dbReference type="SMART" id="SM00382"/>
    </source>
</evidence>
<protein>
    <submittedName>
        <fullName evidence="2">ATPase</fullName>
    </submittedName>
</protein>
<dbReference type="EMBL" id="NWUW01000005">
    <property type="protein sequence ID" value="PIE95582.1"/>
    <property type="molecule type" value="Genomic_DNA"/>
</dbReference>
<dbReference type="InterPro" id="IPR049945">
    <property type="entry name" value="AAA_22"/>
</dbReference>
<sequence length="371" mass="42940">MYQNNEFNISIKEELERFKNLRILHPKMEELLIKLKTLIELPGGNEIIILMGPSGVGKSTLIEELQKRIIKSLIKELEENKSKLPLVTVELVSPDSGLFNWKDFYIRTLEVMHEPLIHNKILYKTNEEQNSNKRLVRSHSPRTAPELRKSIENAFYYREPKVFIIDEAQHFTKMASGKRFKDQLDTLKSLSNLTQIPQLLVGTYELKDFVNLNGQLARRTMDVHFSRYDINIDNDLNNYIGIINGLLGRIPIQVSNEIINEYEYLYERTLGCVGILKDWLVRALKISLEENSDVFTLQHLERTALSINKISKLLDEIMLGESLFIERKETIKEIRNKLGIAVEPSSVNKGTRARGVGVRKPIRDKVGRELQ</sequence>
<comment type="caution">
    <text evidence="2">The sequence shown here is derived from an EMBL/GenBank/DDBJ whole genome shotgun (WGS) entry which is preliminary data.</text>
</comment>
<dbReference type="Proteomes" id="UP000228484">
    <property type="component" value="Unassembled WGS sequence"/>
</dbReference>
<evidence type="ECO:0000313" key="2">
    <source>
        <dbReference type="EMBL" id="PIE95582.1"/>
    </source>
</evidence>
<proteinExistence type="predicted"/>
<dbReference type="Pfam" id="PF13401">
    <property type="entry name" value="AAA_22"/>
    <property type="match status" value="1"/>
</dbReference>
<dbReference type="GO" id="GO:0016887">
    <property type="term" value="F:ATP hydrolysis activity"/>
    <property type="evidence" value="ECO:0007669"/>
    <property type="project" value="InterPro"/>
</dbReference>
<dbReference type="SMART" id="SM00382">
    <property type="entry name" value="AAA"/>
    <property type="match status" value="1"/>
</dbReference>